<comment type="caution">
    <text evidence="1">The sequence shown here is derived from an EMBL/GenBank/DDBJ whole genome shotgun (WGS) entry which is preliminary data.</text>
</comment>
<reference evidence="1 2" key="1">
    <citation type="submission" date="2017-05" db="EMBL/GenBank/DDBJ databases">
        <title>Biotechnological potential of actinobacteria isolated from South African environments.</title>
        <authorList>
            <person name="Le Roes-Hill M."/>
            <person name="Prins A."/>
            <person name="Durrell K.A."/>
        </authorList>
    </citation>
    <scope>NUCLEOTIDE SEQUENCE [LARGE SCALE GENOMIC DNA]</scope>
    <source>
        <strain evidence="1 2">HMC13</strain>
    </source>
</reference>
<protein>
    <submittedName>
        <fullName evidence="1">Uncharacterized protein</fullName>
    </submittedName>
</protein>
<sequence length="212" mass="23537">MKALARPGVVPYISAWSGEQPFRRPIVYDAARGGIGYADETPEDRDQYGVLWNGRTVAQGVGRPEYGNPHPQRQREAMQHLLCQGCRCPRDDDPRGVLWLLEDRRGDWAGWPNNLLTAHPPSCAPCIVKMRDSCPHLAETGHVAVRARSSEVCAVYGRLWAPSAFGVPVRTPKKDVVAYGSPAARWVLAGQLVRSLHDCTVVDLERELARHP</sequence>
<accession>A0A243S4P7</accession>
<gene>
    <name evidence="1" type="ORF">CA983_14280</name>
</gene>
<dbReference type="Proteomes" id="UP000195105">
    <property type="component" value="Unassembled WGS sequence"/>
</dbReference>
<evidence type="ECO:0000313" key="1">
    <source>
        <dbReference type="EMBL" id="OUD02586.1"/>
    </source>
</evidence>
<keyword evidence="2" id="KW-1185">Reference proteome</keyword>
<organism evidence="1 2">
    <name type="scientific">Streptomyces swartbergensis</name>
    <dbReference type="NCBI Taxonomy" id="487165"/>
    <lineage>
        <taxon>Bacteria</taxon>
        <taxon>Bacillati</taxon>
        <taxon>Actinomycetota</taxon>
        <taxon>Actinomycetes</taxon>
        <taxon>Kitasatosporales</taxon>
        <taxon>Streptomycetaceae</taxon>
        <taxon>Streptomyces</taxon>
    </lineage>
</organism>
<proteinExistence type="predicted"/>
<name>A0A243S4P7_9ACTN</name>
<dbReference type="EMBL" id="NGFN01000071">
    <property type="protein sequence ID" value="OUD02586.1"/>
    <property type="molecule type" value="Genomic_DNA"/>
</dbReference>
<evidence type="ECO:0000313" key="2">
    <source>
        <dbReference type="Proteomes" id="UP000195105"/>
    </source>
</evidence>
<dbReference type="AlphaFoldDB" id="A0A243S4P7"/>